<dbReference type="InterPro" id="IPR036390">
    <property type="entry name" value="WH_DNA-bd_sf"/>
</dbReference>
<comment type="caution">
    <text evidence="5">The sequence shown here is derived from an EMBL/GenBank/DDBJ whole genome shotgun (WGS) entry which is preliminary data.</text>
</comment>
<dbReference type="PANTHER" id="PTHR43537">
    <property type="entry name" value="TRANSCRIPTIONAL REGULATOR, GNTR FAMILY"/>
    <property type="match status" value="1"/>
</dbReference>
<evidence type="ECO:0000259" key="4">
    <source>
        <dbReference type="PROSITE" id="PS50949"/>
    </source>
</evidence>
<dbReference type="InterPro" id="IPR008920">
    <property type="entry name" value="TF_FadR/GntR_C"/>
</dbReference>
<organism evidence="5 6">
    <name type="scientific">Lysinibacillus alkalisoli</name>
    <dbReference type="NCBI Taxonomy" id="1911548"/>
    <lineage>
        <taxon>Bacteria</taxon>
        <taxon>Bacillati</taxon>
        <taxon>Bacillota</taxon>
        <taxon>Bacilli</taxon>
        <taxon>Bacillales</taxon>
        <taxon>Bacillaceae</taxon>
        <taxon>Lysinibacillus</taxon>
    </lineage>
</organism>
<sequence length="222" mass="25299">MPIPSNTKKITRLSAKDIALQQLQQWIIDGTLQPDEKINDIALAQAIGVSRTPVREALQILALSGLVEAIPGQKTKIASIRVEDIQTMYETMVGLQIIVAKQALPQLNDQHIVTLRQLNKAFEDALVEKDTKKAMQADAAFHHYITDLAQNPYITPALTTIDLHIQRLEYVFFQKLNDDLQSVQEHEHLIDALQSNNNNDIEKIIRLNWLRPMAQIQHYFNH</sequence>
<evidence type="ECO:0000256" key="2">
    <source>
        <dbReference type="ARBA" id="ARBA00023125"/>
    </source>
</evidence>
<dbReference type="InterPro" id="IPR000524">
    <property type="entry name" value="Tscrpt_reg_HTH_GntR"/>
</dbReference>
<dbReference type="SMART" id="SM00895">
    <property type="entry name" value="FCD"/>
    <property type="match status" value="1"/>
</dbReference>
<dbReference type="PROSITE" id="PS50949">
    <property type="entry name" value="HTH_GNTR"/>
    <property type="match status" value="1"/>
</dbReference>
<dbReference type="GO" id="GO:0003677">
    <property type="term" value="F:DNA binding"/>
    <property type="evidence" value="ECO:0007669"/>
    <property type="project" value="UniProtKB-KW"/>
</dbReference>
<dbReference type="GO" id="GO:0003700">
    <property type="term" value="F:DNA-binding transcription factor activity"/>
    <property type="evidence" value="ECO:0007669"/>
    <property type="project" value="InterPro"/>
</dbReference>
<keyword evidence="1" id="KW-0805">Transcription regulation</keyword>
<reference evidence="5" key="2">
    <citation type="submission" date="2020-09" db="EMBL/GenBank/DDBJ databases">
        <authorList>
            <person name="Sun Q."/>
            <person name="Zhou Y."/>
        </authorList>
    </citation>
    <scope>NUCLEOTIDE SEQUENCE</scope>
    <source>
        <strain evidence="5">CGMCC 1.15760</strain>
    </source>
</reference>
<dbReference type="SMART" id="SM00345">
    <property type="entry name" value="HTH_GNTR"/>
    <property type="match status" value="1"/>
</dbReference>
<dbReference type="Proteomes" id="UP000616608">
    <property type="component" value="Unassembled WGS sequence"/>
</dbReference>
<dbReference type="InterPro" id="IPR036388">
    <property type="entry name" value="WH-like_DNA-bd_sf"/>
</dbReference>
<dbReference type="SUPFAM" id="SSF46785">
    <property type="entry name" value="Winged helix' DNA-binding domain"/>
    <property type="match status" value="1"/>
</dbReference>
<keyword evidence="3" id="KW-0804">Transcription</keyword>
<evidence type="ECO:0000313" key="6">
    <source>
        <dbReference type="Proteomes" id="UP000616608"/>
    </source>
</evidence>
<dbReference type="AlphaFoldDB" id="A0A917D3Q4"/>
<dbReference type="InterPro" id="IPR011711">
    <property type="entry name" value="GntR_C"/>
</dbReference>
<proteinExistence type="predicted"/>
<dbReference type="EMBL" id="BMJT01000001">
    <property type="protein sequence ID" value="GGG11175.1"/>
    <property type="molecule type" value="Genomic_DNA"/>
</dbReference>
<dbReference type="Gene3D" id="1.10.10.10">
    <property type="entry name" value="Winged helix-like DNA-binding domain superfamily/Winged helix DNA-binding domain"/>
    <property type="match status" value="1"/>
</dbReference>
<dbReference type="RefSeq" id="WP_188613137.1">
    <property type="nucleotide sequence ID" value="NZ_BMJT01000001.1"/>
</dbReference>
<name>A0A917D3Q4_9BACI</name>
<accession>A0A917D3Q4</accession>
<feature type="domain" description="HTH gntR-type" evidence="4">
    <location>
        <begin position="13"/>
        <end position="80"/>
    </location>
</feature>
<evidence type="ECO:0000256" key="1">
    <source>
        <dbReference type="ARBA" id="ARBA00023015"/>
    </source>
</evidence>
<dbReference type="SUPFAM" id="SSF48008">
    <property type="entry name" value="GntR ligand-binding domain-like"/>
    <property type="match status" value="1"/>
</dbReference>
<keyword evidence="2" id="KW-0238">DNA-binding</keyword>
<dbReference type="Gene3D" id="1.20.120.530">
    <property type="entry name" value="GntR ligand-binding domain-like"/>
    <property type="match status" value="1"/>
</dbReference>
<keyword evidence="6" id="KW-1185">Reference proteome</keyword>
<reference evidence="5" key="1">
    <citation type="journal article" date="2014" name="Int. J. Syst. Evol. Microbiol.">
        <title>Complete genome sequence of Corynebacterium casei LMG S-19264T (=DSM 44701T), isolated from a smear-ripened cheese.</title>
        <authorList>
            <consortium name="US DOE Joint Genome Institute (JGI-PGF)"/>
            <person name="Walter F."/>
            <person name="Albersmeier A."/>
            <person name="Kalinowski J."/>
            <person name="Ruckert C."/>
        </authorList>
    </citation>
    <scope>NUCLEOTIDE SEQUENCE</scope>
    <source>
        <strain evidence="5">CGMCC 1.15760</strain>
    </source>
</reference>
<evidence type="ECO:0000256" key="3">
    <source>
        <dbReference type="ARBA" id="ARBA00023163"/>
    </source>
</evidence>
<evidence type="ECO:0000313" key="5">
    <source>
        <dbReference type="EMBL" id="GGG11175.1"/>
    </source>
</evidence>
<protein>
    <submittedName>
        <fullName evidence="5">GntR family transcriptional regulator</fullName>
    </submittedName>
</protein>
<dbReference type="Pfam" id="PF00392">
    <property type="entry name" value="GntR"/>
    <property type="match status" value="1"/>
</dbReference>
<dbReference type="Pfam" id="PF07729">
    <property type="entry name" value="FCD"/>
    <property type="match status" value="1"/>
</dbReference>
<gene>
    <name evidence="5" type="ORF">GCM10007425_01890</name>
</gene>
<dbReference type="CDD" id="cd07377">
    <property type="entry name" value="WHTH_GntR"/>
    <property type="match status" value="1"/>
</dbReference>
<dbReference type="PANTHER" id="PTHR43537:SF24">
    <property type="entry name" value="GLUCONATE OPERON TRANSCRIPTIONAL REPRESSOR"/>
    <property type="match status" value="1"/>
</dbReference>